<keyword evidence="6" id="KW-0808">Transferase</keyword>
<dbReference type="PROSITE" id="PS50600">
    <property type="entry name" value="ULP_PROTEASE"/>
    <property type="match status" value="1"/>
</dbReference>
<sequence>MAGESGFNDKARLRTFSYTKWIAQMNGLILDSHRARIEGTPFKWCMHMQKPLQICNPLLLELLKRWLPAQESFCVMQRSILFTCADICMSLGLAVVGLDVDFDKTVCGVVGGLLEDSIVTIESVIEIIQSLVESDSDQVDNVCRLYIFVCFAVLYFPRNSKSISNISCSVLDDIDGLSNYKWGKAVHSYLVKMLSRGFLALGQTELCSASVLQIWALERLSLCGPELQLMFLRILAWPNVHFKSRRIEKLFQESQICWEWRLSEEDKKNNMIREALQLGEEPNSEKSHVDVKLVSTKDLLKGLRNHGRRQRRMNDEISVLREEISSRCHGGDDKGGQDVEGKEGDQVEVEVQPREHDDEVRTGAVDVVQRMNGDDVGKDFDMNSASDVCISGEVEPLQAIVSYVAQQLRMTQFKVEYMNCKVIDYSHTVLQLFAPIVHEDHWWCYVVNCQEKKLFVLDSIGHSNNNRKRIDNAVAHNLELLFGMLMKCSEDDRPKFDVHCDITPIQPNLYDCGIIVLQMMELWDDHKKFDDNTMSNYTNEQLQKIRHQYIWHWILDLDNIHKHDVLQYYDALLKS</sequence>
<dbReference type="InterPro" id="IPR019557">
    <property type="entry name" value="AminoTfrase-like_pln_mobile"/>
</dbReference>
<dbReference type="PANTHER" id="PTHR46033">
    <property type="entry name" value="PROTEIN MAIN-LIKE 2"/>
    <property type="match status" value="1"/>
</dbReference>
<dbReference type="SUPFAM" id="SSF54001">
    <property type="entry name" value="Cysteine proteinases"/>
    <property type="match status" value="1"/>
</dbReference>
<dbReference type="AlphaFoldDB" id="A0A4D6M0B8"/>
<dbReference type="Pfam" id="PF02902">
    <property type="entry name" value="Peptidase_C48"/>
    <property type="match status" value="1"/>
</dbReference>
<dbReference type="GO" id="GO:0006508">
    <property type="term" value="P:proteolysis"/>
    <property type="evidence" value="ECO:0007669"/>
    <property type="project" value="UniProtKB-KW"/>
</dbReference>
<organism evidence="6 7">
    <name type="scientific">Vigna unguiculata</name>
    <name type="common">Cowpea</name>
    <dbReference type="NCBI Taxonomy" id="3917"/>
    <lineage>
        <taxon>Eukaryota</taxon>
        <taxon>Viridiplantae</taxon>
        <taxon>Streptophyta</taxon>
        <taxon>Embryophyta</taxon>
        <taxon>Tracheophyta</taxon>
        <taxon>Spermatophyta</taxon>
        <taxon>Magnoliopsida</taxon>
        <taxon>eudicotyledons</taxon>
        <taxon>Gunneridae</taxon>
        <taxon>Pentapetalae</taxon>
        <taxon>rosids</taxon>
        <taxon>fabids</taxon>
        <taxon>Fabales</taxon>
        <taxon>Fabaceae</taxon>
        <taxon>Papilionoideae</taxon>
        <taxon>50 kb inversion clade</taxon>
        <taxon>NPAAA clade</taxon>
        <taxon>indigoferoid/millettioid clade</taxon>
        <taxon>Phaseoleae</taxon>
        <taxon>Vigna</taxon>
    </lineage>
</organism>
<accession>A0A4D6M0B8</accession>
<evidence type="ECO:0000256" key="3">
    <source>
        <dbReference type="ARBA" id="ARBA00022801"/>
    </source>
</evidence>
<comment type="similarity">
    <text evidence="1">Belongs to the peptidase C48 family.</text>
</comment>
<dbReference type="InterPro" id="IPR044824">
    <property type="entry name" value="MAIN-like"/>
</dbReference>
<dbReference type="EMBL" id="CP039349">
    <property type="protein sequence ID" value="QCD94327.1"/>
    <property type="molecule type" value="Genomic_DNA"/>
</dbReference>
<gene>
    <name evidence="6" type="ORF">DEO72_LG5g2410</name>
</gene>
<name>A0A4D6M0B8_VIGUN</name>
<keyword evidence="6" id="KW-0032">Aminotransferase</keyword>
<feature type="domain" description="Ubiquitin-like protease family profile" evidence="5">
    <location>
        <begin position="317"/>
        <end position="523"/>
    </location>
</feature>
<evidence type="ECO:0000313" key="7">
    <source>
        <dbReference type="Proteomes" id="UP000501690"/>
    </source>
</evidence>
<reference evidence="6 7" key="1">
    <citation type="submission" date="2019-04" db="EMBL/GenBank/DDBJ databases">
        <title>An improved genome assembly and genetic linkage map for asparagus bean, Vigna unguiculata ssp. sesquipedialis.</title>
        <authorList>
            <person name="Xia Q."/>
            <person name="Zhang R."/>
            <person name="Dong Y."/>
        </authorList>
    </citation>
    <scope>NUCLEOTIDE SEQUENCE [LARGE SCALE GENOMIC DNA]</scope>
    <source>
        <tissue evidence="6">Leaf</tissue>
    </source>
</reference>
<proteinExistence type="inferred from homology"/>
<dbReference type="InterPro" id="IPR038765">
    <property type="entry name" value="Papain-like_cys_pep_sf"/>
</dbReference>
<dbReference type="Proteomes" id="UP000501690">
    <property type="component" value="Linkage Group LG5"/>
</dbReference>
<feature type="region of interest" description="Disordered" evidence="4">
    <location>
        <begin position="327"/>
        <end position="358"/>
    </location>
</feature>
<dbReference type="GO" id="GO:0008483">
    <property type="term" value="F:transaminase activity"/>
    <property type="evidence" value="ECO:0007669"/>
    <property type="project" value="UniProtKB-KW"/>
</dbReference>
<keyword evidence="2" id="KW-0645">Protease</keyword>
<dbReference type="InterPro" id="IPR003653">
    <property type="entry name" value="Peptidase_C48_C"/>
</dbReference>
<dbReference type="PANTHER" id="PTHR46033:SF8">
    <property type="entry name" value="PROTEIN MAINTENANCE OF MERISTEMS-LIKE"/>
    <property type="match status" value="1"/>
</dbReference>
<protein>
    <submittedName>
        <fullName evidence="6">Aminotransferase-like</fullName>
    </submittedName>
</protein>
<dbReference type="Pfam" id="PF10536">
    <property type="entry name" value="PMD"/>
    <property type="match status" value="1"/>
</dbReference>
<evidence type="ECO:0000256" key="2">
    <source>
        <dbReference type="ARBA" id="ARBA00022670"/>
    </source>
</evidence>
<dbReference type="Gene3D" id="3.40.395.10">
    <property type="entry name" value="Adenoviral Proteinase, Chain A"/>
    <property type="match status" value="1"/>
</dbReference>
<evidence type="ECO:0000256" key="4">
    <source>
        <dbReference type="SAM" id="MobiDB-lite"/>
    </source>
</evidence>
<evidence type="ECO:0000313" key="6">
    <source>
        <dbReference type="EMBL" id="QCD94327.1"/>
    </source>
</evidence>
<keyword evidence="3" id="KW-0378">Hydrolase</keyword>
<evidence type="ECO:0000259" key="5">
    <source>
        <dbReference type="PROSITE" id="PS50600"/>
    </source>
</evidence>
<dbReference type="GO" id="GO:0008234">
    <property type="term" value="F:cysteine-type peptidase activity"/>
    <property type="evidence" value="ECO:0007669"/>
    <property type="project" value="InterPro"/>
</dbReference>
<keyword evidence="7" id="KW-1185">Reference proteome</keyword>
<evidence type="ECO:0000256" key="1">
    <source>
        <dbReference type="ARBA" id="ARBA00005234"/>
    </source>
</evidence>
<dbReference type="GO" id="GO:0010073">
    <property type="term" value="P:meristem maintenance"/>
    <property type="evidence" value="ECO:0007669"/>
    <property type="project" value="InterPro"/>
</dbReference>